<dbReference type="CDD" id="cd06464">
    <property type="entry name" value="ACD_sHsps-like"/>
    <property type="match status" value="1"/>
</dbReference>
<sequence>MERPSDFDTRIKSVRSITQSALFTPRVDSYHEQRNHILCYDVELPGVQRENLKVVLGYSPIFKQKSITIWGVSLSPLWPFVTSPLEDVHSSSTSSLALTTSPVVDNRLPFKLVPTPSGSLVTSPIVGGISSPIQRTMERIHGEFCRRLLVPPQTQPSDIVIHLEHGILSIAIKCDKPLTANELLAIQEVLEVH</sequence>
<evidence type="ECO:0000313" key="1">
    <source>
        <dbReference type="EMBL" id="KAJ4491279.1"/>
    </source>
</evidence>
<evidence type="ECO:0008006" key="3">
    <source>
        <dbReference type="Google" id="ProtNLM"/>
    </source>
</evidence>
<gene>
    <name evidence="1" type="ORF">C8J55DRAFT_556854</name>
</gene>
<dbReference type="Proteomes" id="UP001150238">
    <property type="component" value="Unassembled WGS sequence"/>
</dbReference>
<dbReference type="InterPro" id="IPR008978">
    <property type="entry name" value="HSP20-like_chaperone"/>
</dbReference>
<name>A0A9W9DZ60_9AGAR</name>
<accession>A0A9W9DZ60</accession>
<proteinExistence type="predicted"/>
<dbReference type="EMBL" id="JANVFS010000006">
    <property type="protein sequence ID" value="KAJ4491279.1"/>
    <property type="molecule type" value="Genomic_DNA"/>
</dbReference>
<reference evidence="1" key="2">
    <citation type="journal article" date="2023" name="Proc. Natl. Acad. Sci. U.S.A.">
        <title>A global phylogenomic analysis of the shiitake genus Lentinula.</title>
        <authorList>
            <person name="Sierra-Patev S."/>
            <person name="Min B."/>
            <person name="Naranjo-Ortiz M."/>
            <person name="Looney B."/>
            <person name="Konkel Z."/>
            <person name="Slot J.C."/>
            <person name="Sakamoto Y."/>
            <person name="Steenwyk J.L."/>
            <person name="Rokas A."/>
            <person name="Carro J."/>
            <person name="Camarero S."/>
            <person name="Ferreira P."/>
            <person name="Molpeceres G."/>
            <person name="Ruiz-Duenas F.J."/>
            <person name="Serrano A."/>
            <person name="Henrissat B."/>
            <person name="Drula E."/>
            <person name="Hughes K.W."/>
            <person name="Mata J.L."/>
            <person name="Ishikawa N.K."/>
            <person name="Vargas-Isla R."/>
            <person name="Ushijima S."/>
            <person name="Smith C.A."/>
            <person name="Donoghue J."/>
            <person name="Ahrendt S."/>
            <person name="Andreopoulos W."/>
            <person name="He G."/>
            <person name="LaButti K."/>
            <person name="Lipzen A."/>
            <person name="Ng V."/>
            <person name="Riley R."/>
            <person name="Sandor L."/>
            <person name="Barry K."/>
            <person name="Martinez A.T."/>
            <person name="Xiao Y."/>
            <person name="Gibbons J.G."/>
            <person name="Terashima K."/>
            <person name="Grigoriev I.V."/>
            <person name="Hibbett D."/>
        </authorList>
    </citation>
    <scope>NUCLEOTIDE SEQUENCE</scope>
    <source>
        <strain evidence="1">Sp2 HRB7682 ss15</strain>
    </source>
</reference>
<organism evidence="1 2">
    <name type="scientific">Lentinula lateritia</name>
    <dbReference type="NCBI Taxonomy" id="40482"/>
    <lineage>
        <taxon>Eukaryota</taxon>
        <taxon>Fungi</taxon>
        <taxon>Dikarya</taxon>
        <taxon>Basidiomycota</taxon>
        <taxon>Agaricomycotina</taxon>
        <taxon>Agaricomycetes</taxon>
        <taxon>Agaricomycetidae</taxon>
        <taxon>Agaricales</taxon>
        <taxon>Marasmiineae</taxon>
        <taxon>Omphalotaceae</taxon>
        <taxon>Lentinula</taxon>
    </lineage>
</organism>
<protein>
    <recommendedName>
        <fullName evidence="3">SHSP domain-containing protein</fullName>
    </recommendedName>
</protein>
<evidence type="ECO:0000313" key="2">
    <source>
        <dbReference type="Proteomes" id="UP001150238"/>
    </source>
</evidence>
<reference evidence="1" key="1">
    <citation type="submission" date="2022-08" db="EMBL/GenBank/DDBJ databases">
        <authorList>
            <consortium name="DOE Joint Genome Institute"/>
            <person name="Min B."/>
            <person name="Riley R."/>
            <person name="Sierra-Patev S."/>
            <person name="Naranjo-Ortiz M."/>
            <person name="Looney B."/>
            <person name="Konkel Z."/>
            <person name="Slot J.C."/>
            <person name="Sakamoto Y."/>
            <person name="Steenwyk J.L."/>
            <person name="Rokas A."/>
            <person name="Carro J."/>
            <person name="Camarero S."/>
            <person name="Ferreira P."/>
            <person name="Molpeceres G."/>
            <person name="Ruiz-Duenas F.J."/>
            <person name="Serrano A."/>
            <person name="Henrissat B."/>
            <person name="Drula E."/>
            <person name="Hughes K.W."/>
            <person name="Mata J.L."/>
            <person name="Ishikawa N.K."/>
            <person name="Vargas-Isla R."/>
            <person name="Ushijima S."/>
            <person name="Smith C.A."/>
            <person name="Ahrendt S."/>
            <person name="Andreopoulos W."/>
            <person name="He G."/>
            <person name="Labutti K."/>
            <person name="Lipzen A."/>
            <person name="Ng V."/>
            <person name="Sandor L."/>
            <person name="Barry K."/>
            <person name="Martinez A.T."/>
            <person name="Xiao Y."/>
            <person name="Gibbons J.G."/>
            <person name="Terashima K."/>
            <person name="Hibbett D.S."/>
            <person name="Grigoriev I.V."/>
        </authorList>
    </citation>
    <scope>NUCLEOTIDE SEQUENCE</scope>
    <source>
        <strain evidence="1">Sp2 HRB7682 ss15</strain>
    </source>
</reference>
<dbReference type="AlphaFoldDB" id="A0A9W9DZ60"/>
<dbReference type="Gene3D" id="2.60.40.790">
    <property type="match status" value="1"/>
</dbReference>
<comment type="caution">
    <text evidence="1">The sequence shown here is derived from an EMBL/GenBank/DDBJ whole genome shotgun (WGS) entry which is preliminary data.</text>
</comment>